<evidence type="ECO:0000256" key="9">
    <source>
        <dbReference type="ARBA" id="ARBA00023319"/>
    </source>
</evidence>
<dbReference type="GO" id="GO:0007411">
    <property type="term" value="P:axon guidance"/>
    <property type="evidence" value="ECO:0007669"/>
    <property type="project" value="TreeGrafter"/>
</dbReference>
<dbReference type="GO" id="GO:0070593">
    <property type="term" value="P:dendrite self-avoidance"/>
    <property type="evidence" value="ECO:0007669"/>
    <property type="project" value="TreeGrafter"/>
</dbReference>
<keyword evidence="7" id="KW-0472">Membrane</keyword>
<protein>
    <submittedName>
        <fullName evidence="11">Dscam</fullName>
    </submittedName>
</protein>
<proteinExistence type="predicted"/>
<evidence type="ECO:0000259" key="10">
    <source>
        <dbReference type="PROSITE" id="PS50835"/>
    </source>
</evidence>
<dbReference type="InterPro" id="IPR007110">
    <property type="entry name" value="Ig-like_dom"/>
</dbReference>
<dbReference type="EMBL" id="KJ776429">
    <property type="protein sequence ID" value="AII71549.1"/>
    <property type="molecule type" value="Genomic_DNA"/>
</dbReference>
<keyword evidence="2" id="KW-0812">Transmembrane</keyword>
<dbReference type="Pfam" id="PF13927">
    <property type="entry name" value="Ig_3"/>
    <property type="match status" value="1"/>
</dbReference>
<evidence type="ECO:0000256" key="2">
    <source>
        <dbReference type="ARBA" id="ARBA00022692"/>
    </source>
</evidence>
<evidence type="ECO:0000256" key="5">
    <source>
        <dbReference type="ARBA" id="ARBA00022889"/>
    </source>
</evidence>
<dbReference type="Gene3D" id="2.60.40.10">
    <property type="entry name" value="Immunoglobulins"/>
    <property type="match status" value="2"/>
</dbReference>
<dbReference type="InterPro" id="IPR036179">
    <property type="entry name" value="Ig-like_dom_sf"/>
</dbReference>
<dbReference type="AlphaFoldDB" id="A0A0F6ND13"/>
<keyword evidence="8" id="KW-1015">Disulfide bond</keyword>
<feature type="domain" description="Ig-like" evidence="10">
    <location>
        <begin position="53"/>
        <end position="148"/>
    </location>
</feature>
<dbReference type="InterPro" id="IPR003599">
    <property type="entry name" value="Ig_sub"/>
</dbReference>
<dbReference type="GO" id="GO:0030424">
    <property type="term" value="C:axon"/>
    <property type="evidence" value="ECO:0007669"/>
    <property type="project" value="TreeGrafter"/>
</dbReference>
<feature type="non-terminal residue" evidence="11">
    <location>
        <position position="170"/>
    </location>
</feature>
<dbReference type="InterPro" id="IPR013783">
    <property type="entry name" value="Ig-like_fold"/>
</dbReference>
<feature type="non-terminal residue" evidence="11">
    <location>
        <position position="1"/>
    </location>
</feature>
<gene>
    <name evidence="11" type="primary">dscam</name>
</gene>
<keyword evidence="6" id="KW-1133">Transmembrane helix</keyword>
<organism evidence="11">
    <name type="scientific">Chilo suppressalis</name>
    <name type="common">Asiatic rice borer moth</name>
    <dbReference type="NCBI Taxonomy" id="168631"/>
    <lineage>
        <taxon>Eukaryota</taxon>
        <taxon>Metazoa</taxon>
        <taxon>Ecdysozoa</taxon>
        <taxon>Arthropoda</taxon>
        <taxon>Hexapoda</taxon>
        <taxon>Insecta</taxon>
        <taxon>Pterygota</taxon>
        <taxon>Neoptera</taxon>
        <taxon>Endopterygota</taxon>
        <taxon>Lepidoptera</taxon>
        <taxon>Glossata</taxon>
        <taxon>Ditrysia</taxon>
        <taxon>Pyraloidea</taxon>
        <taxon>Crambidae</taxon>
        <taxon>Crambinae</taxon>
        <taxon>Chilo</taxon>
    </lineage>
</organism>
<dbReference type="PROSITE" id="PS50835">
    <property type="entry name" value="IG_LIKE"/>
    <property type="match status" value="1"/>
</dbReference>
<name>A0A0F6ND13_CHISP</name>
<accession>A0A0F6ND13</accession>
<evidence type="ECO:0000256" key="4">
    <source>
        <dbReference type="ARBA" id="ARBA00022737"/>
    </source>
</evidence>
<dbReference type="FunFam" id="2.60.40.10:FF:000017">
    <property type="entry name" value="Down syndrome cell adhesion molecule b"/>
    <property type="match status" value="1"/>
</dbReference>
<dbReference type="SUPFAM" id="SSF48726">
    <property type="entry name" value="Immunoglobulin"/>
    <property type="match status" value="2"/>
</dbReference>
<dbReference type="PANTHER" id="PTHR10075">
    <property type="entry name" value="BASIGIN RELATED"/>
    <property type="match status" value="1"/>
</dbReference>
<dbReference type="SMART" id="SM00409">
    <property type="entry name" value="IG"/>
    <property type="match status" value="1"/>
</dbReference>
<evidence type="ECO:0000256" key="3">
    <source>
        <dbReference type="ARBA" id="ARBA00022729"/>
    </source>
</evidence>
<evidence type="ECO:0000256" key="7">
    <source>
        <dbReference type="ARBA" id="ARBA00023136"/>
    </source>
</evidence>
<evidence type="ECO:0000256" key="8">
    <source>
        <dbReference type="ARBA" id="ARBA00023157"/>
    </source>
</evidence>
<keyword evidence="9" id="KW-0393">Immunoglobulin domain</keyword>
<keyword evidence="3" id="KW-0732">Signal</keyword>
<dbReference type="PANTHER" id="PTHR10075:SF100">
    <property type="entry name" value="FASCICLIN-2"/>
    <property type="match status" value="1"/>
</dbReference>
<sequence>LPINRKQKVFPNGTLVIENVERMSDQATYTCVAKNSQGYSVRGNLELQVMVPPQILPFEFGEEPANAGDMASVTCAVNKGDQPLNITWTHDGQLLRRNNDMGIVLTSINKKTSILNIDSVNGIHRGVYHCVATNPAGSSNHSAVLKVNVPPRWILEPTDKAFAQGSDAKV</sequence>
<keyword evidence="4" id="KW-0677">Repeat</keyword>
<dbReference type="InterPro" id="IPR003598">
    <property type="entry name" value="Ig_sub2"/>
</dbReference>
<dbReference type="GO" id="GO:0098632">
    <property type="term" value="F:cell-cell adhesion mediator activity"/>
    <property type="evidence" value="ECO:0007669"/>
    <property type="project" value="TreeGrafter"/>
</dbReference>
<dbReference type="SMART" id="SM00408">
    <property type="entry name" value="IGc2"/>
    <property type="match status" value="1"/>
</dbReference>
<dbReference type="GO" id="GO:0007156">
    <property type="term" value="P:homophilic cell adhesion via plasma membrane adhesion molecules"/>
    <property type="evidence" value="ECO:0007669"/>
    <property type="project" value="TreeGrafter"/>
</dbReference>
<evidence type="ECO:0000256" key="1">
    <source>
        <dbReference type="ARBA" id="ARBA00004167"/>
    </source>
</evidence>
<comment type="subcellular location">
    <subcellularLocation>
        <location evidence="1">Membrane</location>
        <topology evidence="1">Single-pass membrane protein</topology>
    </subcellularLocation>
</comment>
<keyword evidence="5" id="KW-0130">Cell adhesion</keyword>
<dbReference type="GO" id="GO:0005886">
    <property type="term" value="C:plasma membrane"/>
    <property type="evidence" value="ECO:0007669"/>
    <property type="project" value="TreeGrafter"/>
</dbReference>
<evidence type="ECO:0000256" key="6">
    <source>
        <dbReference type="ARBA" id="ARBA00022989"/>
    </source>
</evidence>
<reference evidence="11" key="1">
    <citation type="submission" date="2014-04" db="EMBL/GenBank/DDBJ databases">
        <title>Cloning of dscam genes from the insect species.</title>
        <authorList>
            <person name="Wang X."/>
            <person name="Cao G."/>
            <person name="Jin Y."/>
        </authorList>
    </citation>
    <scope>NUCLEOTIDE SEQUENCE</scope>
</reference>
<evidence type="ECO:0000313" key="11">
    <source>
        <dbReference type="EMBL" id="AII71549.1"/>
    </source>
</evidence>